<sequence length="237" mass="27136">MIWRFQGLIGTSALVEQCAVYGYITVTCGLAVLRHNPIPVPTSTYFSEMHCLRPENDFGEPDVVFALDDDESTFNLHRKVLAARSPVFKAELEGPMAESSLPIIRPQHKIKAPVFTGLIIYMYHDRLPKDTECGGPSVELFRELLAAADWYAMDRLKLLCAKKLWDDYMSVETVSKTLWYADTYNCRELKDACMHLLNKGENMKQVAVSKEYIWLAQNSPEIIDEELRARVMAKFYN</sequence>
<dbReference type="InterPro" id="IPR000210">
    <property type="entry name" value="BTB/POZ_dom"/>
</dbReference>
<dbReference type="GO" id="GO:0016567">
    <property type="term" value="P:protein ubiquitination"/>
    <property type="evidence" value="ECO:0007669"/>
    <property type="project" value="InterPro"/>
</dbReference>
<dbReference type="SUPFAM" id="SSF54695">
    <property type="entry name" value="POZ domain"/>
    <property type="match status" value="1"/>
</dbReference>
<dbReference type="PANTHER" id="PTHR26379:SF446">
    <property type="entry name" value="BTB_POZ AND MATH DOMAIN-CONTAINING PROTEIN 1"/>
    <property type="match status" value="1"/>
</dbReference>
<dbReference type="Gene3D" id="3.30.710.10">
    <property type="entry name" value="Potassium Channel Kv1.1, Chain A"/>
    <property type="match status" value="1"/>
</dbReference>
<dbReference type="PROSITE" id="PS50097">
    <property type="entry name" value="BTB"/>
    <property type="match status" value="1"/>
</dbReference>
<proteinExistence type="inferred from homology"/>
<dbReference type="InterPro" id="IPR056423">
    <property type="entry name" value="BACK_BPM_SPOP"/>
</dbReference>
<dbReference type="SMART" id="SM00225">
    <property type="entry name" value="BTB"/>
    <property type="match status" value="1"/>
</dbReference>
<evidence type="ECO:0000256" key="2">
    <source>
        <dbReference type="ARBA" id="ARBA00010846"/>
    </source>
</evidence>
<comment type="pathway">
    <text evidence="1">Protein modification; protein ubiquitination.</text>
</comment>
<organism evidence="4 5">
    <name type="scientific">Dichanthelium oligosanthes</name>
    <dbReference type="NCBI Taxonomy" id="888268"/>
    <lineage>
        <taxon>Eukaryota</taxon>
        <taxon>Viridiplantae</taxon>
        <taxon>Streptophyta</taxon>
        <taxon>Embryophyta</taxon>
        <taxon>Tracheophyta</taxon>
        <taxon>Spermatophyta</taxon>
        <taxon>Magnoliopsida</taxon>
        <taxon>Liliopsida</taxon>
        <taxon>Poales</taxon>
        <taxon>Poaceae</taxon>
        <taxon>PACMAD clade</taxon>
        <taxon>Panicoideae</taxon>
        <taxon>Panicodae</taxon>
        <taxon>Paniceae</taxon>
        <taxon>Dichantheliinae</taxon>
        <taxon>Dichanthelium</taxon>
    </lineage>
</organism>
<dbReference type="STRING" id="888268.A0A1E5VJ91"/>
<reference evidence="4 5" key="1">
    <citation type="submission" date="2016-09" db="EMBL/GenBank/DDBJ databases">
        <title>The draft genome of Dichanthelium oligosanthes: A C3 panicoid grass species.</title>
        <authorList>
            <person name="Studer A.J."/>
            <person name="Schnable J.C."/>
            <person name="Brutnell T.P."/>
        </authorList>
    </citation>
    <scope>NUCLEOTIDE SEQUENCE [LARGE SCALE GENOMIC DNA]</scope>
    <source>
        <strain evidence="5">cv. Kellogg 1175</strain>
        <tissue evidence="4">Leaf</tissue>
    </source>
</reference>
<evidence type="ECO:0000313" key="4">
    <source>
        <dbReference type="EMBL" id="OEL25179.1"/>
    </source>
</evidence>
<dbReference type="OrthoDB" id="6359816at2759"/>
<dbReference type="Pfam" id="PF00651">
    <property type="entry name" value="BTB"/>
    <property type="match status" value="1"/>
</dbReference>
<dbReference type="EMBL" id="LWDX02037924">
    <property type="protein sequence ID" value="OEL25179.1"/>
    <property type="molecule type" value="Genomic_DNA"/>
</dbReference>
<comment type="similarity">
    <text evidence="2">Belongs to the Tdpoz family.</text>
</comment>
<feature type="domain" description="BTB" evidence="3">
    <location>
        <begin position="61"/>
        <end position="131"/>
    </location>
</feature>
<keyword evidence="5" id="KW-1185">Reference proteome</keyword>
<dbReference type="Proteomes" id="UP000095767">
    <property type="component" value="Unassembled WGS sequence"/>
</dbReference>
<dbReference type="PANTHER" id="PTHR26379">
    <property type="entry name" value="BTB/POZ AND MATH DOMAIN-CONTAINING PROTEIN 1"/>
    <property type="match status" value="1"/>
</dbReference>
<dbReference type="InterPro" id="IPR045005">
    <property type="entry name" value="BPM1-6"/>
</dbReference>
<dbReference type="Gene3D" id="1.25.40.420">
    <property type="match status" value="1"/>
</dbReference>
<evidence type="ECO:0000259" key="3">
    <source>
        <dbReference type="PROSITE" id="PS50097"/>
    </source>
</evidence>
<dbReference type="Pfam" id="PF24570">
    <property type="entry name" value="BACK_BPM_SPOP"/>
    <property type="match status" value="1"/>
</dbReference>
<gene>
    <name evidence="4" type="ORF">BAE44_0013802</name>
</gene>
<evidence type="ECO:0000256" key="1">
    <source>
        <dbReference type="ARBA" id="ARBA00004906"/>
    </source>
</evidence>
<evidence type="ECO:0000313" key="5">
    <source>
        <dbReference type="Proteomes" id="UP000095767"/>
    </source>
</evidence>
<dbReference type="InterPro" id="IPR011333">
    <property type="entry name" value="SKP1/BTB/POZ_sf"/>
</dbReference>
<accession>A0A1E5VJ91</accession>
<comment type="caution">
    <text evidence="4">The sequence shown here is derived from an EMBL/GenBank/DDBJ whole genome shotgun (WGS) entry which is preliminary data.</text>
</comment>
<dbReference type="AlphaFoldDB" id="A0A1E5VJ91"/>
<name>A0A1E5VJ91_9POAL</name>
<protein>
    <submittedName>
        <fullName evidence="4">BTB/POZ and MATH domain-containing protein 1</fullName>
    </submittedName>
</protein>